<dbReference type="Proteomes" id="UP000694844">
    <property type="component" value="Chromosome 4"/>
</dbReference>
<reference evidence="3" key="1">
    <citation type="submission" date="2025-08" db="UniProtKB">
        <authorList>
            <consortium name="RefSeq"/>
        </authorList>
    </citation>
    <scope>IDENTIFICATION</scope>
    <source>
        <tissue evidence="3">Whole sample</tissue>
    </source>
</reference>
<name>A0A8B8E0M3_CRAVI</name>
<dbReference type="KEGG" id="cvn:111130829"/>
<dbReference type="InterPro" id="IPR056601">
    <property type="entry name" value="Galaxin_dom"/>
</dbReference>
<dbReference type="Pfam" id="PF24748">
    <property type="entry name" value="Galaxin_repeat"/>
    <property type="match status" value="3"/>
</dbReference>
<dbReference type="PANTHER" id="PTHR34490">
    <property type="entry name" value="PROTEIN CBG12054-RELATED"/>
    <property type="match status" value="1"/>
</dbReference>
<proteinExistence type="predicted"/>
<protein>
    <submittedName>
        <fullName evidence="3">Uncharacterized protein LOC111130829</fullName>
    </submittedName>
</protein>
<dbReference type="RefSeq" id="XP_022333780.1">
    <property type="nucleotide sequence ID" value="XM_022478072.1"/>
</dbReference>
<keyword evidence="2" id="KW-1185">Reference proteome</keyword>
<dbReference type="GeneID" id="111130829"/>
<feature type="domain" description="Galaxin-like repeats" evidence="1">
    <location>
        <begin position="1"/>
        <end position="99"/>
    </location>
</feature>
<accession>A0A8B8E0M3</accession>
<dbReference type="AlphaFoldDB" id="A0A8B8E0M3"/>
<dbReference type="InterPro" id="IPR055284">
    <property type="entry name" value="Galaxin-like"/>
</dbReference>
<feature type="domain" description="Galaxin-like repeats" evidence="1">
    <location>
        <begin position="112"/>
        <end position="232"/>
    </location>
</feature>
<evidence type="ECO:0000259" key="1">
    <source>
        <dbReference type="Pfam" id="PF24748"/>
    </source>
</evidence>
<organism evidence="2 3">
    <name type="scientific">Crassostrea virginica</name>
    <name type="common">Eastern oyster</name>
    <dbReference type="NCBI Taxonomy" id="6565"/>
    <lineage>
        <taxon>Eukaryota</taxon>
        <taxon>Metazoa</taxon>
        <taxon>Spiralia</taxon>
        <taxon>Lophotrochozoa</taxon>
        <taxon>Mollusca</taxon>
        <taxon>Bivalvia</taxon>
        <taxon>Autobranchia</taxon>
        <taxon>Pteriomorphia</taxon>
        <taxon>Ostreida</taxon>
        <taxon>Ostreoidea</taxon>
        <taxon>Ostreidae</taxon>
        <taxon>Crassostrea</taxon>
    </lineage>
</organism>
<sequence length="581" mass="67106">MCCDSQLHELQYTKFCCGNKTYDVYEKYCFQDQEILNLWENKCGGHKYDTREFICCRETLINRTHQDLRCCGSTSFNTNLQNCIDKRVVSKGYRWCPNCGGLVCGSGRGMFRYDTKNELCCNGTLYSVNSNVSCCHNTPIDKRFNICCGGQLRPKPELDTPVACCGTDPITDKNSLCCNGTLYSKNPNEYGCCGSKPYEFRKDRCCQDIVYKLSEREDCCKNRTFNKFDQYCYWEQEVLNITDNKCGGVVYNTRLFACCGGRLHPFYKGVDCCKSEAYNLSSHTCAYGHVVRKHFSWCKASGEYDPEQYECCEGRLNSKERKDESWRCCGSELIDYDDYDCCAGKKFNKRNENCCGGRVIQKKEKCCAGKVLNCTTQVCCYKTLFMKEKIIQKKNIFDDKCCSTWSDGGMSYDSVNFACTMENKIVKKANQRTLCGKEDYNPSVDLCCNYRVFKNASSDGMSCCFPSTSIYNPKTHDCCDGTKIRHIRYTFIRKCNPSSKKMTLKRLCKLKEKFKIQRIKGIKLNSCLYKIRQRKVNKCQKQIKVIGKFTIQKRNKTIFYRGSIKRLSRICEKRKSKSTPK</sequence>
<gene>
    <name evidence="3" type="primary">LOC111130829</name>
</gene>
<evidence type="ECO:0000313" key="3">
    <source>
        <dbReference type="RefSeq" id="XP_022333780.1"/>
    </source>
</evidence>
<feature type="domain" description="Galaxin-like repeats" evidence="1">
    <location>
        <begin position="340"/>
        <end position="481"/>
    </location>
</feature>
<evidence type="ECO:0000313" key="2">
    <source>
        <dbReference type="Proteomes" id="UP000694844"/>
    </source>
</evidence>
<dbReference type="OrthoDB" id="6134963at2759"/>